<accession>A0A1M5R981</accession>
<evidence type="ECO:0000313" key="1">
    <source>
        <dbReference type="EMBL" id="SHH22728.1"/>
    </source>
</evidence>
<organism evidence="1 2">
    <name type="scientific">Bradyrhizobium erythrophlei</name>
    <dbReference type="NCBI Taxonomy" id="1437360"/>
    <lineage>
        <taxon>Bacteria</taxon>
        <taxon>Pseudomonadati</taxon>
        <taxon>Pseudomonadota</taxon>
        <taxon>Alphaproteobacteria</taxon>
        <taxon>Hyphomicrobiales</taxon>
        <taxon>Nitrobacteraceae</taxon>
        <taxon>Bradyrhizobium</taxon>
    </lineage>
</organism>
<dbReference type="EMBL" id="LT670817">
    <property type="protein sequence ID" value="SHH22728.1"/>
    <property type="molecule type" value="Genomic_DNA"/>
</dbReference>
<name>A0A1M5R981_9BRAD</name>
<dbReference type="Proteomes" id="UP000189796">
    <property type="component" value="Chromosome I"/>
</dbReference>
<protein>
    <submittedName>
        <fullName evidence="1">Uncharacterized protein</fullName>
    </submittedName>
</protein>
<proteinExistence type="predicted"/>
<reference evidence="1 2" key="1">
    <citation type="submission" date="2016-11" db="EMBL/GenBank/DDBJ databases">
        <authorList>
            <person name="Jaros S."/>
            <person name="Januszkiewicz K."/>
            <person name="Wedrychowicz H."/>
        </authorList>
    </citation>
    <scope>NUCLEOTIDE SEQUENCE [LARGE SCALE GENOMIC DNA]</scope>
    <source>
        <strain evidence="1 2">GAS138</strain>
    </source>
</reference>
<evidence type="ECO:0000313" key="2">
    <source>
        <dbReference type="Proteomes" id="UP000189796"/>
    </source>
</evidence>
<dbReference type="AlphaFoldDB" id="A0A1M5R981"/>
<sequence>MILAQVRDEMVCPTDLQVRVIRVGGRWDAVAEVIDKAKHPDCLARVLLIASELRSRYELADLEGTNRQRRA</sequence>
<gene>
    <name evidence="1" type="ORF">SAMN05443248_4130</name>
</gene>